<keyword evidence="3" id="KW-1185">Reference proteome</keyword>
<sequence length="285" mass="31196">MPRLSVLIPAWNASAHLASTIRTTLIALPRDAEIVVYDDASEDATAAVAASFSDRRVRVIVGDSQLGPARGMNRLLGATDSEYVARIDADDLCHPFRFALQRREIERGADVAFGTLLHFGGRYRYPRWLSRGRLGPQAVRVSLLLSNPLGHSTMFARRSALHGEQSYQDVPTEDYVLWTTLAAEGARIVRSAAPLASYRHHRGQLTATADWQQRRVHEDAAVRRAYSDLGAEVTGVRPSAELPLRGAWTDAGDVEYLAALRAAVDALDGGEGRFVAELAKGRGLR</sequence>
<name>A0ABY4AS80_9MICO</name>
<dbReference type="InterPro" id="IPR001173">
    <property type="entry name" value="Glyco_trans_2-like"/>
</dbReference>
<evidence type="ECO:0000259" key="1">
    <source>
        <dbReference type="Pfam" id="PF00535"/>
    </source>
</evidence>
<reference evidence="2 3" key="1">
    <citation type="submission" date="2022-03" db="EMBL/GenBank/DDBJ databases">
        <title>Agromyces sp. isolated from the gut of P. brevitarsis seulensis larvae.</title>
        <authorList>
            <person name="Won M."/>
            <person name="Kwon S.-W."/>
        </authorList>
    </citation>
    <scope>NUCLEOTIDE SEQUENCE [LARGE SCALE GENOMIC DNA]</scope>
    <source>
        <strain evidence="2 3">KACC 16215</strain>
    </source>
</reference>
<dbReference type="RefSeq" id="WP_243568892.1">
    <property type="nucleotide sequence ID" value="NZ_BAAARD010000006.1"/>
</dbReference>
<dbReference type="PANTHER" id="PTHR22916:SF3">
    <property type="entry name" value="UDP-GLCNAC:BETAGAL BETA-1,3-N-ACETYLGLUCOSAMINYLTRANSFERASE-LIKE PROTEIN 1"/>
    <property type="match status" value="1"/>
</dbReference>
<dbReference type="EMBL" id="CP094533">
    <property type="protein sequence ID" value="UOE26052.1"/>
    <property type="molecule type" value="Genomic_DNA"/>
</dbReference>
<dbReference type="PANTHER" id="PTHR22916">
    <property type="entry name" value="GLYCOSYLTRANSFERASE"/>
    <property type="match status" value="1"/>
</dbReference>
<dbReference type="Gene3D" id="3.90.550.10">
    <property type="entry name" value="Spore Coat Polysaccharide Biosynthesis Protein SpsA, Chain A"/>
    <property type="match status" value="1"/>
</dbReference>
<gene>
    <name evidence="2" type="ORF">MTP13_17350</name>
</gene>
<dbReference type="CDD" id="cd00761">
    <property type="entry name" value="Glyco_tranf_GTA_type"/>
    <property type="match status" value="1"/>
</dbReference>
<dbReference type="Proteomes" id="UP000831304">
    <property type="component" value="Chromosome"/>
</dbReference>
<accession>A0ABY4AS80</accession>
<protein>
    <submittedName>
        <fullName evidence="2">Glycosyltransferase</fullName>
    </submittedName>
</protein>
<proteinExistence type="predicted"/>
<organism evidence="2 3">
    <name type="scientific">Agromyces soli</name>
    <dbReference type="NCBI Taxonomy" id="659012"/>
    <lineage>
        <taxon>Bacteria</taxon>
        <taxon>Bacillati</taxon>
        <taxon>Actinomycetota</taxon>
        <taxon>Actinomycetes</taxon>
        <taxon>Micrococcales</taxon>
        <taxon>Microbacteriaceae</taxon>
        <taxon>Agromyces</taxon>
    </lineage>
</organism>
<dbReference type="InterPro" id="IPR029044">
    <property type="entry name" value="Nucleotide-diphossugar_trans"/>
</dbReference>
<dbReference type="SUPFAM" id="SSF53448">
    <property type="entry name" value="Nucleotide-diphospho-sugar transferases"/>
    <property type="match status" value="1"/>
</dbReference>
<feature type="domain" description="Glycosyltransferase 2-like" evidence="1">
    <location>
        <begin position="5"/>
        <end position="160"/>
    </location>
</feature>
<evidence type="ECO:0000313" key="2">
    <source>
        <dbReference type="EMBL" id="UOE26052.1"/>
    </source>
</evidence>
<evidence type="ECO:0000313" key="3">
    <source>
        <dbReference type="Proteomes" id="UP000831304"/>
    </source>
</evidence>
<dbReference type="Pfam" id="PF00535">
    <property type="entry name" value="Glycos_transf_2"/>
    <property type="match status" value="1"/>
</dbReference>